<proteinExistence type="predicted"/>
<feature type="region of interest" description="Disordered" evidence="2">
    <location>
        <begin position="546"/>
        <end position="587"/>
    </location>
</feature>
<feature type="region of interest" description="Disordered" evidence="2">
    <location>
        <begin position="2303"/>
        <end position="2332"/>
    </location>
</feature>
<evidence type="ECO:0000313" key="4">
    <source>
        <dbReference type="Proteomes" id="UP000009168"/>
    </source>
</evidence>
<feature type="region of interest" description="Disordered" evidence="2">
    <location>
        <begin position="2267"/>
        <end position="2287"/>
    </location>
</feature>
<feature type="coiled-coil region" evidence="1">
    <location>
        <begin position="1996"/>
        <end position="2023"/>
    </location>
</feature>
<feature type="compositionally biased region" description="Low complexity" evidence="2">
    <location>
        <begin position="2272"/>
        <end position="2281"/>
    </location>
</feature>
<feature type="region of interest" description="Disordered" evidence="2">
    <location>
        <begin position="1"/>
        <end position="40"/>
    </location>
</feature>
<evidence type="ECO:0000256" key="1">
    <source>
        <dbReference type="SAM" id="Coils"/>
    </source>
</evidence>
<dbReference type="InParanoid" id="Q22WA8"/>
<feature type="region of interest" description="Disordered" evidence="2">
    <location>
        <begin position="1050"/>
        <end position="1072"/>
    </location>
</feature>
<feature type="region of interest" description="Disordered" evidence="2">
    <location>
        <begin position="157"/>
        <end position="183"/>
    </location>
</feature>
<evidence type="ECO:0000256" key="2">
    <source>
        <dbReference type="SAM" id="MobiDB-lite"/>
    </source>
</evidence>
<dbReference type="Proteomes" id="UP000009168">
    <property type="component" value="Unassembled WGS sequence"/>
</dbReference>
<organism evidence="3 4">
    <name type="scientific">Tetrahymena thermophila (strain SB210)</name>
    <dbReference type="NCBI Taxonomy" id="312017"/>
    <lineage>
        <taxon>Eukaryota</taxon>
        <taxon>Sar</taxon>
        <taxon>Alveolata</taxon>
        <taxon>Ciliophora</taxon>
        <taxon>Intramacronucleata</taxon>
        <taxon>Oligohymenophorea</taxon>
        <taxon>Hymenostomatida</taxon>
        <taxon>Tetrahymenina</taxon>
        <taxon>Tetrahymenidae</taxon>
        <taxon>Tetrahymena</taxon>
    </lineage>
</organism>
<name>Q22WA8_TETTS</name>
<feature type="coiled-coil region" evidence="1">
    <location>
        <begin position="1649"/>
        <end position="1707"/>
    </location>
</feature>
<feature type="compositionally biased region" description="Polar residues" evidence="2">
    <location>
        <begin position="1"/>
        <end position="11"/>
    </location>
</feature>
<dbReference type="GeneID" id="7835208"/>
<accession>Q22WA8</accession>
<feature type="region of interest" description="Disordered" evidence="2">
    <location>
        <begin position="2392"/>
        <end position="2412"/>
    </location>
</feature>
<keyword evidence="4" id="KW-1185">Reference proteome</keyword>
<protein>
    <submittedName>
        <fullName evidence="3">Uncharacterized protein</fullName>
    </submittedName>
</protein>
<dbReference type="RefSeq" id="XP_001009754.2">
    <property type="nucleotide sequence ID" value="XM_001009754.2"/>
</dbReference>
<keyword evidence="1" id="KW-0175">Coiled coil</keyword>
<dbReference type="HOGENOM" id="CLU_229235_0_0_1"/>
<sequence>MNFFQHSNEPRSSLSSGLSSSSSQYRTSFLEETPKHQNLKDERIRNIKSKLQSIPSQNNKYDDNSINLFNIQHSSLSSQSYTSQNQNINNINLLQNPLYQSKSNSNNFIQPQQKSYLGTQVNMERKQKAQIRGSIRSENEEEQSLISMREKNALFFEEDESRRRSFTPSQSQSSSNESFTKNQHAQKAGGFFGNKLQEIKLRRFQIDAAKLIIDRLVKVCYKSFNDIYEYSQKNKNRNSFNNPNINKASNQEYFKQQAIQNNAEKSDKDLKLKIVNNKTNQLQNSSSLSHLQKKFEQDICLSDRKQHSNSQNIIQQQSQNQLNEINFTNSKNKSQQSQNNSQYQSDNLKINDRKLSIQINLQNSKPLYRHISPCDRLSHQNTTSSQISTRNRNVSSIITNNNSNTIQNNNNNNYSSSSFHFSMSQNNNFNCSPSGQFGVSNNYQQNQNQQYFQQLSNSFNNLESNLRRASSHENKMILVDNSFENGFRRQKSSEKIQLINSTQCNSQERNTNNSTFSKMIQQFKSNNNKGGHQVQQNVKINNENNSLFSHKTSSGFQKQNNSSNTTDNQYLRPSPQRKSTGGYIQNNVSIPKSFLDSSQKPLQRQSHSSQHLNSYFQTSFFKQNINEDSSNSQHNIHNQIQNQSQNQDKLYENCLTEQSFFRMSTNGTRNPTNNNGDLLSVRINTNESNNYNFANTYTNRGSYRESEQTSDIQLTSSFQKSINNQLRQEIENRRSFKNQKQDSLDCIFDDLPHKNAKKGGSLIECEEEDEMKVSSIQKLKQEFNEIIKSSFQNEVKSSSFKKEEQQKIVQSTSNRVSFNNENEEQNNHNIYNQNNILNRNNNINNSTDQNQQIANQNSEQNNIKQKIQDQFQAQLIKQQQLSIVQRGQQDERSCISARNNTSAFIVENLLNQEEVKSFSCYDEDLIKQQDITIQQLSTKNQNVVAEQSNFKDDLIFDKTVHSFDFNLSLRESENNLKQKLNMQQDLIQSPNQNQAHSNQNTSQKRQLNLQDEQIEIIQENQNIQNEQHFDNIQQNISQLQRKENVQFNGSFGRLSVDSTPRNNEDVPQLDNSKKPLSYFARQQSDEEVDGNQNEIFLQQNSPDNQINNHLNQNQENLNLKAVQQNASNKFMQQQQQNIEGEEGDEESSRFSFELKNTLDEFQSQHHLEQILFNQNNQTTNEDISIIEKNNKSNFSIFIDKNDRNNMSIFNSNNEELLNTVTNSQINLQQHNLNNQHDNILIAQSFPYSSSGHNFNKNEVQDFNDISFDQNQHHLVEESNKKQYFENTKKAYQEDNSQRHFGETKKQLFMDSNHHLTQSNDSNDQNNDANLMIITQIIQGNSLSQECLRANQLKQKEEGLEKFKQKIYFNDLNEAAQNQQVDLFDDEQILFEANEFTPPRQKKNNPINQYPMHSNAESSPIIDKEIVQGGLGLKVFEFSLKMQTILKAIQMKNVRESFISIVIYSQLKSYLMSAYQQQLLQQQLQNDQLQAQRVAQIQNIPYYYQSQFSTIYEQQNETCSDIHQPQSINASKLLDSRSLYDSKSLEQFNLEMNKVTVFNSLQFTQNQIQNASSQHITHSSIIESNVNNSQNTTIQQPSQNMQNVMHTEIVTEIDSNDNGIKQFWGLSIISSKLQNQLKQAFNCWKNSLKIKENQNKINNLANDIQICSQNQLRDAFDILKKTNYHEDAQNFRVKIIQLSQTLERLKNSFMRQAFLNLKINSIQRKAIFEQQMRYSLHSVIQIVSNAQQDNIIWSLQQLKKQTINKTKLINTMNRIFKQKVNQRFLDKLKQVFALKKRREFALQPVLFNYRRFKNQLLSKYLERWRMQLYHKSSHFDKFTALSNLSNIFKQNIQTSIQLAYKKIQLNSLISTNKEKFLKNILLQVLIHVENKKKEQKQIAFEKIVNLYTFKKHRESVLQNLIKSKIIKEQHKYFHLFYKRVYENKNHVQFIKTGIKSLLLMGQILQGKISQNLLYAFKSIQFFNLTKRKISSQSCSTIDLLNSEHESIKQTLKNLKNNLQKVKIESLIKGFSHAHQKIQYNLQKTAFRKILQNCRQKQKICKGLSVLQKFQDELTKKKQKVCFARLKYLIQDKLQLKKNQKSQKQIFCIFLKTLLQKKLQNQKRTALLQIKERAEQYVQDKRDKKLIYTESSMFVVKCKLLLGTLDRIFKKNLYQYPFQLIYGCQPQKYIAALQFYQNIANQAQKTNNLNQNKKQKTQFNQNQQQQNQVQKNFHASNLLNLSKSKSPMKKIQEQHNVKHEIIKNLVNKNDEQSKQQNSQTNNNNKKDQLTSQKGRVNQNLLKAQQNQIQAQNDQEKNKPKTSQSQIIPSQNRNQNSQLSNINAFKSQIITPTNLNQQAQSMNNIIYQGFSLNQIESNDKVEDLSLSSKGKCITFGGSSSPKQRDFQNKQNTSIPNINNISNFMLNQSPNSTERIITSSSNIKSPQNSNSNKQQVVYDIQKQQQHQINLNSNQKQLPYFQHNRNYSSGSIPSSLPITNTSMNQSSSIILYNSNNTQNQNQYN</sequence>
<reference evidence="4" key="1">
    <citation type="journal article" date="2006" name="PLoS Biol.">
        <title>Macronuclear genome sequence of the ciliate Tetrahymena thermophila, a model eukaryote.</title>
        <authorList>
            <person name="Eisen J.A."/>
            <person name="Coyne R.S."/>
            <person name="Wu M."/>
            <person name="Wu D."/>
            <person name="Thiagarajan M."/>
            <person name="Wortman J.R."/>
            <person name="Badger J.H."/>
            <person name="Ren Q."/>
            <person name="Amedeo P."/>
            <person name="Jones K.M."/>
            <person name="Tallon L.J."/>
            <person name="Delcher A.L."/>
            <person name="Salzberg S.L."/>
            <person name="Silva J.C."/>
            <person name="Haas B.J."/>
            <person name="Majoros W.H."/>
            <person name="Farzad M."/>
            <person name="Carlton J.M."/>
            <person name="Smith R.K. Jr."/>
            <person name="Garg J."/>
            <person name="Pearlman R.E."/>
            <person name="Karrer K.M."/>
            <person name="Sun L."/>
            <person name="Manning G."/>
            <person name="Elde N.C."/>
            <person name="Turkewitz A.P."/>
            <person name="Asai D.J."/>
            <person name="Wilkes D.E."/>
            <person name="Wang Y."/>
            <person name="Cai H."/>
            <person name="Collins K."/>
            <person name="Stewart B.A."/>
            <person name="Lee S.R."/>
            <person name="Wilamowska K."/>
            <person name="Weinberg Z."/>
            <person name="Ruzzo W.L."/>
            <person name="Wloga D."/>
            <person name="Gaertig J."/>
            <person name="Frankel J."/>
            <person name="Tsao C.-C."/>
            <person name="Gorovsky M.A."/>
            <person name="Keeling P.J."/>
            <person name="Waller R.F."/>
            <person name="Patron N.J."/>
            <person name="Cherry J.M."/>
            <person name="Stover N.A."/>
            <person name="Krieger C.J."/>
            <person name="del Toro C."/>
            <person name="Ryder H.F."/>
            <person name="Williamson S.C."/>
            <person name="Barbeau R.A."/>
            <person name="Hamilton E.P."/>
            <person name="Orias E."/>
        </authorList>
    </citation>
    <scope>NUCLEOTIDE SEQUENCE [LARGE SCALE GENOMIC DNA]</scope>
    <source>
        <strain evidence="4">SB210</strain>
    </source>
</reference>
<dbReference type="KEGG" id="tet:TTHERM_00158260"/>
<gene>
    <name evidence="3" type="ORF">TTHERM_00158260</name>
</gene>
<feature type="compositionally biased region" description="Low complexity" evidence="2">
    <location>
        <begin position="166"/>
        <end position="180"/>
    </location>
</feature>
<dbReference type="EMBL" id="GG662820">
    <property type="protein sequence ID" value="EAR89509.2"/>
    <property type="molecule type" value="Genomic_DNA"/>
</dbReference>
<evidence type="ECO:0000313" key="3">
    <source>
        <dbReference type="EMBL" id="EAR89509.2"/>
    </source>
</evidence>
<feature type="compositionally biased region" description="Low complexity" evidence="2">
    <location>
        <begin position="12"/>
        <end position="23"/>
    </location>
</feature>